<evidence type="ECO:0000256" key="2">
    <source>
        <dbReference type="ARBA" id="ARBA00004173"/>
    </source>
</evidence>
<sequence>MAAAEHPVLSNVTFIDPTPSPDDIPKVDEVGATSAPLKSVAFFIEGRKVTRCAIDLIRKVREHCDQEFEAHWQCLDRNNQEYRHCRGLERKFNSCVFNALKKVIPGSPSNQPQIHLKENPLYKERPRW</sequence>
<keyword evidence="7" id="KW-0249">Electron transport</keyword>
<accession>A0A9N9HE28</accession>
<dbReference type="InterPro" id="IPR010625">
    <property type="entry name" value="CHCH"/>
</dbReference>
<comment type="caution">
    <text evidence="11">The sequence shown here is derived from an EMBL/GenBank/DDBJ whole genome shotgun (WGS) entry which is preliminary data.</text>
</comment>
<dbReference type="PANTHER" id="PTHR13344">
    <property type="entry name" value="NADH-UBIQUINONE OXIDOREDUCTASE"/>
    <property type="match status" value="1"/>
</dbReference>
<dbReference type="PANTHER" id="PTHR13344:SF0">
    <property type="entry name" value="NADH DEHYDROGENASE [UBIQUINONE] 1 ALPHA SUBCOMPLEX SUBUNIT 8"/>
    <property type="match status" value="1"/>
</dbReference>
<keyword evidence="12" id="KW-1185">Reference proteome</keyword>
<dbReference type="OrthoDB" id="276296at2759"/>
<dbReference type="Proteomes" id="UP000789405">
    <property type="component" value="Unassembled WGS sequence"/>
</dbReference>
<protein>
    <submittedName>
        <fullName evidence="11">22721_t:CDS:1</fullName>
    </submittedName>
</protein>
<dbReference type="PROSITE" id="PS51808">
    <property type="entry name" value="CHCH"/>
    <property type="match status" value="1"/>
</dbReference>
<evidence type="ECO:0000256" key="4">
    <source>
        <dbReference type="ARBA" id="ARBA00022448"/>
    </source>
</evidence>
<dbReference type="GO" id="GO:0006120">
    <property type="term" value="P:mitochondrial electron transport, NADH to ubiquinone"/>
    <property type="evidence" value="ECO:0007669"/>
    <property type="project" value="InterPro"/>
</dbReference>
<keyword evidence="6" id="KW-0677">Repeat</keyword>
<dbReference type="Pfam" id="PF06747">
    <property type="entry name" value="CHCH"/>
    <property type="match status" value="1"/>
</dbReference>
<comment type="subcellular location">
    <subcellularLocation>
        <location evidence="2">Mitochondrion</location>
    </subcellularLocation>
</comment>
<reference evidence="11" key="1">
    <citation type="submission" date="2021-06" db="EMBL/GenBank/DDBJ databases">
        <authorList>
            <person name="Kallberg Y."/>
            <person name="Tangrot J."/>
            <person name="Rosling A."/>
        </authorList>
    </citation>
    <scope>NUCLEOTIDE SEQUENCE</scope>
    <source>
        <strain evidence="11">MA453B</strain>
    </source>
</reference>
<evidence type="ECO:0000256" key="7">
    <source>
        <dbReference type="ARBA" id="ARBA00022982"/>
    </source>
</evidence>
<keyword evidence="4" id="KW-0813">Transport</keyword>
<organism evidence="11 12">
    <name type="scientific">Dentiscutata erythropus</name>
    <dbReference type="NCBI Taxonomy" id="1348616"/>
    <lineage>
        <taxon>Eukaryota</taxon>
        <taxon>Fungi</taxon>
        <taxon>Fungi incertae sedis</taxon>
        <taxon>Mucoromycota</taxon>
        <taxon>Glomeromycotina</taxon>
        <taxon>Glomeromycetes</taxon>
        <taxon>Diversisporales</taxon>
        <taxon>Gigasporaceae</taxon>
        <taxon>Dentiscutata</taxon>
    </lineage>
</organism>
<keyword evidence="9" id="KW-1015">Disulfide bond</keyword>
<name>A0A9N9HE28_9GLOM</name>
<dbReference type="InterPro" id="IPR016680">
    <property type="entry name" value="NDUFA8"/>
</dbReference>
<dbReference type="AlphaFoldDB" id="A0A9N9HE28"/>
<evidence type="ECO:0000256" key="8">
    <source>
        <dbReference type="ARBA" id="ARBA00023128"/>
    </source>
</evidence>
<comment type="function">
    <text evidence="1">Accessory subunit of the mitochondrial membrane respiratory chain NADH dehydrogenase (Complex I), that is believed not to be involved in catalysis. Complex I functions in the transfer of electrons from NADH to the respiratory chain. The immediate electron acceptor for the enzyme is believed to be ubiquinone.</text>
</comment>
<keyword evidence="5" id="KW-0679">Respiratory chain</keyword>
<keyword evidence="8" id="KW-0496">Mitochondrion</keyword>
<dbReference type="EMBL" id="CAJVPY010006996">
    <property type="protein sequence ID" value="CAG8673275.1"/>
    <property type="molecule type" value="Genomic_DNA"/>
</dbReference>
<dbReference type="GO" id="GO:0005739">
    <property type="term" value="C:mitochondrion"/>
    <property type="evidence" value="ECO:0007669"/>
    <property type="project" value="UniProtKB-SubCell"/>
</dbReference>
<evidence type="ECO:0000259" key="10">
    <source>
        <dbReference type="Pfam" id="PF06747"/>
    </source>
</evidence>
<evidence type="ECO:0000256" key="3">
    <source>
        <dbReference type="ARBA" id="ARBA00010705"/>
    </source>
</evidence>
<dbReference type="Gene3D" id="1.10.287.2900">
    <property type="match status" value="1"/>
</dbReference>
<evidence type="ECO:0000256" key="5">
    <source>
        <dbReference type="ARBA" id="ARBA00022660"/>
    </source>
</evidence>
<proteinExistence type="inferred from homology"/>
<feature type="domain" description="CHCH" evidence="10">
    <location>
        <begin position="64"/>
        <end position="97"/>
    </location>
</feature>
<comment type="similarity">
    <text evidence="3">Belongs to the complex I NDUFA8 subunit family.</text>
</comment>
<evidence type="ECO:0000256" key="9">
    <source>
        <dbReference type="ARBA" id="ARBA00023157"/>
    </source>
</evidence>
<evidence type="ECO:0000256" key="1">
    <source>
        <dbReference type="ARBA" id="ARBA00003195"/>
    </source>
</evidence>
<evidence type="ECO:0000313" key="12">
    <source>
        <dbReference type="Proteomes" id="UP000789405"/>
    </source>
</evidence>
<evidence type="ECO:0000313" key="11">
    <source>
        <dbReference type="EMBL" id="CAG8673275.1"/>
    </source>
</evidence>
<evidence type="ECO:0000256" key="6">
    <source>
        <dbReference type="ARBA" id="ARBA00022737"/>
    </source>
</evidence>
<gene>
    <name evidence="11" type="ORF">DERYTH_LOCUS11369</name>
</gene>